<keyword evidence="14" id="KW-0413">Isomerase</keyword>
<dbReference type="InterPro" id="IPR052029">
    <property type="entry name" value="PpiD_chaperone"/>
</dbReference>
<evidence type="ECO:0000256" key="11">
    <source>
        <dbReference type="ARBA" id="ARBA00038408"/>
    </source>
</evidence>
<protein>
    <recommendedName>
        <fullName evidence="2">Parvulin-like PPIase</fullName>
    </recommendedName>
    <alternativeName>
        <fullName evidence="9">Peptidyl-prolyl cis-trans isomerase plp</fullName>
    </alternativeName>
    <alternativeName>
        <fullName evidence="12">Periplasmic chaperone PpiD</fullName>
    </alternativeName>
    <alternativeName>
        <fullName evidence="13">Periplasmic folding chaperone</fullName>
    </alternativeName>
    <alternativeName>
        <fullName evidence="10">Rotamase plp</fullName>
    </alternativeName>
</protein>
<dbReference type="Pfam" id="PF13624">
    <property type="entry name" value="SurA_N_3"/>
    <property type="match status" value="1"/>
</dbReference>
<evidence type="ECO:0000256" key="4">
    <source>
        <dbReference type="ARBA" id="ARBA00022519"/>
    </source>
</evidence>
<keyword evidence="7 15" id="KW-0472">Membrane</keyword>
<evidence type="ECO:0000256" key="6">
    <source>
        <dbReference type="ARBA" id="ARBA00022989"/>
    </source>
</evidence>
<evidence type="ECO:0000256" key="8">
    <source>
        <dbReference type="ARBA" id="ARBA00023186"/>
    </source>
</evidence>
<organism evidence="17 18">
    <name type="scientific">Paenochrobactrum glaciei</name>
    <dbReference type="NCBI Taxonomy" id="486407"/>
    <lineage>
        <taxon>Bacteria</taxon>
        <taxon>Pseudomonadati</taxon>
        <taxon>Pseudomonadota</taxon>
        <taxon>Alphaproteobacteria</taxon>
        <taxon>Hyphomicrobiales</taxon>
        <taxon>Brucellaceae</taxon>
        <taxon>Paenochrobactrum</taxon>
    </lineage>
</organism>
<dbReference type="RefSeq" id="WP_343804391.1">
    <property type="nucleotide sequence ID" value="NZ_BAAADE010000002.1"/>
</dbReference>
<dbReference type="EMBL" id="BAAADE010000002">
    <property type="protein sequence ID" value="GAA0602201.1"/>
    <property type="molecule type" value="Genomic_DNA"/>
</dbReference>
<dbReference type="Proteomes" id="UP001424441">
    <property type="component" value="Unassembled WGS sequence"/>
</dbReference>
<accession>A0ABN1G1E0</accession>
<dbReference type="Pfam" id="PF13145">
    <property type="entry name" value="Rotamase_2"/>
    <property type="match status" value="1"/>
</dbReference>
<dbReference type="SUPFAM" id="SSF54534">
    <property type="entry name" value="FKBP-like"/>
    <property type="match status" value="1"/>
</dbReference>
<dbReference type="InterPro" id="IPR000297">
    <property type="entry name" value="PPIase_PpiC"/>
</dbReference>
<evidence type="ECO:0000313" key="18">
    <source>
        <dbReference type="Proteomes" id="UP001424441"/>
    </source>
</evidence>
<keyword evidence="6 15" id="KW-1133">Transmembrane helix</keyword>
<evidence type="ECO:0000256" key="1">
    <source>
        <dbReference type="ARBA" id="ARBA00004382"/>
    </source>
</evidence>
<comment type="caution">
    <text evidence="17">The sequence shown here is derived from an EMBL/GenBank/DDBJ whole genome shotgun (WGS) entry which is preliminary data.</text>
</comment>
<dbReference type="PROSITE" id="PS50198">
    <property type="entry name" value="PPIC_PPIASE_2"/>
    <property type="match status" value="1"/>
</dbReference>
<evidence type="ECO:0000256" key="13">
    <source>
        <dbReference type="ARBA" id="ARBA00042775"/>
    </source>
</evidence>
<evidence type="ECO:0000256" key="3">
    <source>
        <dbReference type="ARBA" id="ARBA00022475"/>
    </source>
</evidence>
<keyword evidence="4" id="KW-0997">Cell inner membrane</keyword>
<dbReference type="PANTHER" id="PTHR47529">
    <property type="entry name" value="PEPTIDYL-PROLYL CIS-TRANS ISOMERASE D"/>
    <property type="match status" value="1"/>
</dbReference>
<keyword evidence="8" id="KW-0143">Chaperone</keyword>
<evidence type="ECO:0000256" key="2">
    <source>
        <dbReference type="ARBA" id="ARBA00018370"/>
    </source>
</evidence>
<name>A0ABN1G1E0_9HYPH</name>
<evidence type="ECO:0000256" key="5">
    <source>
        <dbReference type="ARBA" id="ARBA00022692"/>
    </source>
</evidence>
<evidence type="ECO:0000259" key="16">
    <source>
        <dbReference type="PROSITE" id="PS50198"/>
    </source>
</evidence>
<keyword evidence="3" id="KW-1003">Cell membrane</keyword>
<dbReference type="PANTHER" id="PTHR47529:SF1">
    <property type="entry name" value="PERIPLASMIC CHAPERONE PPID"/>
    <property type="match status" value="1"/>
</dbReference>
<evidence type="ECO:0000256" key="14">
    <source>
        <dbReference type="PROSITE-ProRule" id="PRU00278"/>
    </source>
</evidence>
<dbReference type="InterPro" id="IPR027304">
    <property type="entry name" value="Trigger_fact/SurA_dom_sf"/>
</dbReference>
<feature type="transmembrane region" description="Helical" evidence="15">
    <location>
        <begin position="12"/>
        <end position="31"/>
    </location>
</feature>
<evidence type="ECO:0000256" key="10">
    <source>
        <dbReference type="ARBA" id="ARBA00031484"/>
    </source>
</evidence>
<sequence length="629" mass="68268">MLDSLRAATQTWIAKLLLGMLVLSFAAWGIADIFREDMSGSAALSAGKSEVSAVEYRFTYEQQMMRLSQQFQQRLTKEQAQALGVESQVISQLAAGVVLDEEARQMNLGITKDGIARLVASDPSFHDASGRFSPAQFDAVMRQSNIRAQDYLDSRTQVARRQQIVEAVTDGMSVPDTLLKALALYEGESRDLDYITIQPEKAEDIAAPSADALKAYFETNKAQYAAPEYRKLTYVKLEPSDIADPSQITPEEISDYYEKNQSRYSTTEKRAIEQLSFADESAANAAAEKLKNGMSFDDLAKELDKSAADIKLGTFEKSALPDPVLAEAAFGLSKDQASDVVKGAFGPVILRVTDIDAAHTKPLAEVEQEIRLSIATTIAATAISNVRDQLEEDISNGVPLAEAATKAGLKAVTVDAIDAEGNDMSEKPVENLPLQAQLISNLFQTDKGIDNDSLSIGTNGFLWYQADDIIAARDRTLDEVKDKLVEAWKADEAIKNLIAKTDELKKKVQDGNTLEALAEELGLEKNTKRGVTRSTNDIELGSAAVAAVFRGANGHIGTAATPNNDAQILFKVTDVVEPAGISAESITEDRRKAAANGLSDDLLTQLIAELQKQYPVKVNQTAINNAMAF</sequence>
<dbReference type="InterPro" id="IPR046357">
    <property type="entry name" value="PPIase_dom_sf"/>
</dbReference>
<comment type="similarity">
    <text evidence="11">Belongs to the PpiD chaperone family.</text>
</comment>
<proteinExistence type="inferred from homology"/>
<feature type="domain" description="PpiC" evidence="16">
    <location>
        <begin position="267"/>
        <end position="354"/>
    </location>
</feature>
<keyword evidence="5 15" id="KW-0812">Transmembrane</keyword>
<evidence type="ECO:0000256" key="15">
    <source>
        <dbReference type="SAM" id="Phobius"/>
    </source>
</evidence>
<keyword evidence="14" id="KW-0697">Rotamase</keyword>
<comment type="subcellular location">
    <subcellularLocation>
        <location evidence="1">Cell inner membrane</location>
        <topology evidence="1">Single-pass type II membrane protein</topology>
        <orientation evidence="1">Periplasmic side</orientation>
    </subcellularLocation>
</comment>
<evidence type="ECO:0000256" key="7">
    <source>
        <dbReference type="ARBA" id="ARBA00023136"/>
    </source>
</evidence>
<dbReference type="SUPFAM" id="SSF109998">
    <property type="entry name" value="Triger factor/SurA peptide-binding domain-like"/>
    <property type="match status" value="1"/>
</dbReference>
<gene>
    <name evidence="17" type="ORF">GCM10008943_16990</name>
</gene>
<evidence type="ECO:0000256" key="12">
    <source>
        <dbReference type="ARBA" id="ARBA00040743"/>
    </source>
</evidence>
<evidence type="ECO:0000313" key="17">
    <source>
        <dbReference type="EMBL" id="GAA0602201.1"/>
    </source>
</evidence>
<dbReference type="Gene3D" id="3.10.50.40">
    <property type="match status" value="1"/>
</dbReference>
<keyword evidence="18" id="KW-1185">Reference proteome</keyword>
<evidence type="ECO:0000256" key="9">
    <source>
        <dbReference type="ARBA" id="ARBA00030642"/>
    </source>
</evidence>
<reference evidence="17 18" key="1">
    <citation type="journal article" date="2019" name="Int. J. Syst. Evol. Microbiol.">
        <title>The Global Catalogue of Microorganisms (GCM) 10K type strain sequencing project: providing services to taxonomists for standard genome sequencing and annotation.</title>
        <authorList>
            <consortium name="The Broad Institute Genomics Platform"/>
            <consortium name="The Broad Institute Genome Sequencing Center for Infectious Disease"/>
            <person name="Wu L."/>
            <person name="Ma J."/>
        </authorList>
    </citation>
    <scope>NUCLEOTIDE SEQUENCE [LARGE SCALE GENOMIC DNA]</scope>
    <source>
        <strain evidence="17 18">JCM 15115</strain>
    </source>
</reference>